<dbReference type="Gene3D" id="1.10.10.10">
    <property type="entry name" value="Winged helix-like DNA-binding domain superfamily/Winged helix DNA-binding domain"/>
    <property type="match status" value="1"/>
</dbReference>
<keyword evidence="4" id="KW-1185">Reference proteome</keyword>
<comment type="caution">
    <text evidence="3">The sequence shown here is derived from an EMBL/GenBank/DDBJ whole genome shotgun (WGS) entry which is preliminary data.</text>
</comment>
<gene>
    <name evidence="3" type="ORF">LG35_02150</name>
</gene>
<dbReference type="InterPro" id="IPR036388">
    <property type="entry name" value="WH-like_DNA-bd_sf"/>
</dbReference>
<feature type="transmembrane region" description="Helical" evidence="1">
    <location>
        <begin position="172"/>
        <end position="195"/>
    </location>
</feature>
<accession>A0ABR4YKP3</accession>
<feature type="domain" description="HTH luxR-type" evidence="2">
    <location>
        <begin position="272"/>
        <end position="329"/>
    </location>
</feature>
<dbReference type="InterPro" id="IPR016032">
    <property type="entry name" value="Sig_transdc_resp-reg_C-effctor"/>
</dbReference>
<sequence>MHTYKYRLLHKPIPITGHEQGKEKNGDDKTSINQLLTAIFIYSSIFFAAGLTYDIVLYTLDAKWFLLAANTAALLMMGAVFAVYAAGKTDSDIALFANMLIVTLNLAVSIVYEGIVNGPDASFTVLLGMCICALPIIMASLTGIRAAPVIITLIIICSYSVSAILIGDEKLFLCMPILMLIYTGAPIALKSIVILSRRLEREKIEITREKSEFLRIMNIEAERFKLIGAHGTREAAKLMDELDAKVRDTLVSQVKHVIHSEEMVREAIRKRHPELTDAEAEVALLIVKDKTVSEICEIRHVSPSTVTSIRSRLRKKAGLRPEESLKSHLKSVVNAYITAG</sequence>
<keyword evidence="1" id="KW-0472">Membrane</keyword>
<feature type="transmembrane region" description="Helical" evidence="1">
    <location>
        <begin position="121"/>
        <end position="139"/>
    </location>
</feature>
<reference evidence="3 4" key="1">
    <citation type="submission" date="2014-09" db="EMBL/GenBank/DDBJ databases">
        <title>Alistipes sp. 627, sp. nov., a novel member of the family Rikenellaceae isolated from human faeces.</title>
        <authorList>
            <person name="Shkoporov A.N."/>
            <person name="Chaplin A.V."/>
            <person name="Motuzova O.V."/>
            <person name="Kafarskaia L.I."/>
            <person name="Khokhlova E.V."/>
            <person name="Efimov B.A."/>
        </authorList>
    </citation>
    <scope>NUCLEOTIDE SEQUENCE [LARGE SCALE GENOMIC DNA]</scope>
    <source>
        <strain evidence="3 4">627</strain>
    </source>
</reference>
<evidence type="ECO:0000256" key="1">
    <source>
        <dbReference type="SAM" id="Phobius"/>
    </source>
</evidence>
<dbReference type="SUPFAM" id="SSF46894">
    <property type="entry name" value="C-terminal effector domain of the bipartite response regulators"/>
    <property type="match status" value="1"/>
</dbReference>
<keyword evidence="1" id="KW-0812">Transmembrane</keyword>
<feature type="transmembrane region" description="Helical" evidence="1">
    <location>
        <begin position="35"/>
        <end position="58"/>
    </location>
</feature>
<keyword evidence="1" id="KW-1133">Transmembrane helix</keyword>
<feature type="transmembrane region" description="Helical" evidence="1">
    <location>
        <begin position="146"/>
        <end position="166"/>
    </location>
</feature>
<feature type="transmembrane region" description="Helical" evidence="1">
    <location>
        <begin position="64"/>
        <end position="86"/>
    </location>
</feature>
<dbReference type="Proteomes" id="UP000030889">
    <property type="component" value="Unassembled WGS sequence"/>
</dbReference>
<evidence type="ECO:0000313" key="3">
    <source>
        <dbReference type="EMBL" id="KHE42825.1"/>
    </source>
</evidence>
<dbReference type="InterPro" id="IPR000792">
    <property type="entry name" value="Tscrpt_reg_LuxR_C"/>
</dbReference>
<evidence type="ECO:0000259" key="2">
    <source>
        <dbReference type="SMART" id="SM00421"/>
    </source>
</evidence>
<organism evidence="3 4">
    <name type="scientific">Alistipes inops</name>
    <dbReference type="NCBI Taxonomy" id="1501391"/>
    <lineage>
        <taxon>Bacteria</taxon>
        <taxon>Pseudomonadati</taxon>
        <taxon>Bacteroidota</taxon>
        <taxon>Bacteroidia</taxon>
        <taxon>Bacteroidales</taxon>
        <taxon>Rikenellaceae</taxon>
        <taxon>Alistipes</taxon>
    </lineage>
</organism>
<name>A0ABR4YKP3_9BACT</name>
<evidence type="ECO:0000313" key="4">
    <source>
        <dbReference type="Proteomes" id="UP000030889"/>
    </source>
</evidence>
<feature type="transmembrane region" description="Helical" evidence="1">
    <location>
        <begin position="93"/>
        <end position="115"/>
    </location>
</feature>
<dbReference type="RefSeq" id="WP_035471760.1">
    <property type="nucleotide sequence ID" value="NZ_JRGF01000002.1"/>
</dbReference>
<protein>
    <recommendedName>
        <fullName evidence="2">HTH luxR-type domain-containing protein</fullName>
    </recommendedName>
</protein>
<dbReference type="EMBL" id="JRGF01000002">
    <property type="protein sequence ID" value="KHE42825.1"/>
    <property type="molecule type" value="Genomic_DNA"/>
</dbReference>
<proteinExistence type="predicted"/>
<dbReference type="SMART" id="SM00421">
    <property type="entry name" value="HTH_LUXR"/>
    <property type="match status" value="1"/>
</dbReference>